<proteinExistence type="predicted"/>
<reference evidence="6" key="1">
    <citation type="submission" date="2021-01" db="UniProtKB">
        <authorList>
            <consortium name="EnsemblMetazoa"/>
        </authorList>
    </citation>
    <scope>IDENTIFICATION</scope>
</reference>
<dbReference type="InterPro" id="IPR013320">
    <property type="entry name" value="ConA-like_dom_sf"/>
</dbReference>
<dbReference type="FunFam" id="2.20.100.10:FF:000080">
    <property type="entry name" value="SCO-spondin"/>
    <property type="match status" value="1"/>
</dbReference>
<dbReference type="GO" id="GO:0016020">
    <property type="term" value="C:membrane"/>
    <property type="evidence" value="ECO:0007669"/>
    <property type="project" value="InterPro"/>
</dbReference>
<feature type="compositionally biased region" description="Low complexity" evidence="3">
    <location>
        <begin position="225"/>
        <end position="380"/>
    </location>
</feature>
<dbReference type="SUPFAM" id="SSF82895">
    <property type="entry name" value="TSP-1 type 1 repeat"/>
    <property type="match status" value="4"/>
</dbReference>
<dbReference type="Gene3D" id="2.20.100.10">
    <property type="entry name" value="Thrombospondin type-1 (TSP1) repeat"/>
    <property type="match status" value="4"/>
</dbReference>
<evidence type="ECO:0000256" key="4">
    <source>
        <dbReference type="SAM" id="SignalP"/>
    </source>
</evidence>
<dbReference type="PROSITE" id="PS50060">
    <property type="entry name" value="MAM_2"/>
    <property type="match status" value="1"/>
</dbReference>
<feature type="chain" id="PRO_5029861478" description="MAM domain-containing protein" evidence="4">
    <location>
        <begin position="20"/>
        <end position="814"/>
    </location>
</feature>
<dbReference type="Pfam" id="PF00090">
    <property type="entry name" value="TSP_1"/>
    <property type="match status" value="4"/>
</dbReference>
<dbReference type="AlphaFoldDB" id="A0A7M5X3T0"/>
<dbReference type="InterPro" id="IPR000884">
    <property type="entry name" value="TSP1_rpt"/>
</dbReference>
<dbReference type="InterPro" id="IPR000998">
    <property type="entry name" value="MAM_dom"/>
</dbReference>
<feature type="region of interest" description="Disordered" evidence="3">
    <location>
        <begin position="224"/>
        <end position="403"/>
    </location>
</feature>
<keyword evidence="7" id="KW-1185">Reference proteome</keyword>
<evidence type="ECO:0000256" key="1">
    <source>
        <dbReference type="ARBA" id="ARBA00022737"/>
    </source>
</evidence>
<dbReference type="SUPFAM" id="SSF49899">
    <property type="entry name" value="Concanavalin A-like lectins/glucanases"/>
    <property type="match status" value="1"/>
</dbReference>
<dbReference type="EnsemblMetazoa" id="CLYHEMT017374.1">
    <property type="protein sequence ID" value="CLYHEMP017374.1"/>
    <property type="gene ID" value="CLYHEMG017374"/>
</dbReference>
<feature type="compositionally biased region" description="Low complexity" evidence="3">
    <location>
        <begin position="388"/>
        <end position="397"/>
    </location>
</feature>
<feature type="domain" description="MAM" evidence="5">
    <location>
        <begin position="512"/>
        <end position="686"/>
    </location>
</feature>
<keyword evidence="1" id="KW-0677">Repeat</keyword>
<dbReference type="Proteomes" id="UP000594262">
    <property type="component" value="Unplaced"/>
</dbReference>
<dbReference type="SMART" id="SM00137">
    <property type="entry name" value="MAM"/>
    <property type="match status" value="1"/>
</dbReference>
<dbReference type="SMART" id="SM00209">
    <property type="entry name" value="TSP1"/>
    <property type="match status" value="4"/>
</dbReference>
<evidence type="ECO:0000259" key="5">
    <source>
        <dbReference type="PROSITE" id="PS50060"/>
    </source>
</evidence>
<dbReference type="InterPro" id="IPR036383">
    <property type="entry name" value="TSP1_rpt_sf"/>
</dbReference>
<protein>
    <recommendedName>
        <fullName evidence="5">MAM domain-containing protein</fullName>
    </recommendedName>
</protein>
<keyword evidence="4" id="KW-0732">Signal</keyword>
<dbReference type="PANTHER" id="PTHR22906:SF21">
    <property type="entry name" value="SEMA DOMAIN-CONTAINING PROTEIN"/>
    <property type="match status" value="1"/>
</dbReference>
<dbReference type="PROSITE" id="PS50092">
    <property type="entry name" value="TSP1"/>
    <property type="match status" value="4"/>
</dbReference>
<dbReference type="GeneID" id="136814011"/>
<dbReference type="OrthoDB" id="5973910at2759"/>
<dbReference type="RefSeq" id="XP_066926619.1">
    <property type="nucleotide sequence ID" value="XM_067070518.1"/>
</dbReference>
<feature type="signal peptide" evidence="4">
    <location>
        <begin position="1"/>
        <end position="19"/>
    </location>
</feature>
<dbReference type="PANTHER" id="PTHR22906">
    <property type="entry name" value="PROPERDIN"/>
    <property type="match status" value="1"/>
</dbReference>
<sequence>MTSLPLMLVLTALINGAYQQAAVPTKCKFNWQSNEFCENEGFKRLPPTDDMSVQISGGSSSGPNDLNFRRLQEDASDFTHFQLKPTSDAQVGFASPVLDVSSLSALEVTFDYVLFGRDVGSIYVVMDGKLATDSTDTFNQIKPINANALKNTPTRQEVFFKGGNTNINTWNYDFKNIFDVTNLVEAQITIQFLRLNVTTRSIRDDLSIITIDTFQVAASTVLPSTTAPPTTVAPTTAVPTTAAPTTAAPTTAAPTTAAPTTAAPTTAAPTTAAPTTAAPTTAAPTTAAPTTTAPTTAAPTTAAPTTAAPTTAVPTTAAPTTAVPTTAAPTTAAPTTAAPTTTAPTTAAPTTAAPTTAAPTTAAPTTAAPTTAAPTTAAPTTAPPTTAPPTTAAPTTTDASGWEPWSEWSVCNVECGPGNQTRNRTCQSGQTCTGLSEETQPCVGASVLCNGQWGPWGTFSACSGTCGNRTRVSKRVCPNSGVPPCDGSDTKIEACVEGECFKESCDGYDGQYSCTFDESYNQNQDGFCQSNNFDGWASYGFMVHSGNTPSADTGPSNDHTFKKSCGSYIYYESSQQSYGVLASGTFMSTSGQMCLSFALSMYSKIKTDMGVLNIALLKEDLSFVKTLWTQDGAVSDTPEDWRMLSVPVDGLTQNMKYRIAFVATRMNENSDIAIDDFKLMEGNCTQEVDGQWASWGQWGQCDKECGESVRTRMRFCTEPAPSANGKQCPNQLTDWYQNEDCHLPACKVHGAWTNWFDWGECDKKCGNGTRIRVRECANPAPVNGGDQCLDLSDNVRKLSDTEDEPCNTHPCKKC</sequence>
<name>A0A7M5X3T0_9CNID</name>
<dbReference type="Gene3D" id="2.60.120.200">
    <property type="match status" value="1"/>
</dbReference>
<dbReference type="CDD" id="cd06263">
    <property type="entry name" value="MAM"/>
    <property type="match status" value="1"/>
</dbReference>
<evidence type="ECO:0000256" key="3">
    <source>
        <dbReference type="SAM" id="MobiDB-lite"/>
    </source>
</evidence>
<evidence type="ECO:0000256" key="2">
    <source>
        <dbReference type="ARBA" id="ARBA00023157"/>
    </source>
</evidence>
<dbReference type="InterPro" id="IPR052065">
    <property type="entry name" value="Compl_asym_regulator"/>
</dbReference>
<accession>A0A7M5X3T0</accession>
<evidence type="ECO:0000313" key="6">
    <source>
        <dbReference type="EnsemblMetazoa" id="CLYHEMP017374.1"/>
    </source>
</evidence>
<evidence type="ECO:0000313" key="7">
    <source>
        <dbReference type="Proteomes" id="UP000594262"/>
    </source>
</evidence>
<organism evidence="6 7">
    <name type="scientific">Clytia hemisphaerica</name>
    <dbReference type="NCBI Taxonomy" id="252671"/>
    <lineage>
        <taxon>Eukaryota</taxon>
        <taxon>Metazoa</taxon>
        <taxon>Cnidaria</taxon>
        <taxon>Hydrozoa</taxon>
        <taxon>Hydroidolina</taxon>
        <taxon>Leptothecata</taxon>
        <taxon>Obeliida</taxon>
        <taxon>Clytiidae</taxon>
        <taxon>Clytia</taxon>
    </lineage>
</organism>
<keyword evidence="2" id="KW-1015">Disulfide bond</keyword>